<dbReference type="InterPro" id="IPR000524">
    <property type="entry name" value="Tscrpt_reg_HTH_GntR"/>
</dbReference>
<dbReference type="SMART" id="SM00345">
    <property type="entry name" value="HTH_GNTR"/>
    <property type="match status" value="1"/>
</dbReference>
<keyword evidence="3" id="KW-0804">Transcription</keyword>
<dbReference type="Gene3D" id="1.10.10.10">
    <property type="entry name" value="Winged helix-like DNA-binding domain superfamily/Winged helix DNA-binding domain"/>
    <property type="match status" value="1"/>
</dbReference>
<keyword evidence="1" id="KW-0805">Transcription regulation</keyword>
<feature type="domain" description="HTH gntR-type" evidence="5">
    <location>
        <begin position="2"/>
        <end position="69"/>
    </location>
</feature>
<evidence type="ECO:0000256" key="4">
    <source>
        <dbReference type="SAM" id="MobiDB-lite"/>
    </source>
</evidence>
<dbReference type="Proteomes" id="UP000521922">
    <property type="component" value="Unassembled WGS sequence"/>
</dbReference>
<dbReference type="EMBL" id="JACCBB010000001">
    <property type="protein sequence ID" value="NYD24496.1"/>
    <property type="molecule type" value="Genomic_DNA"/>
</dbReference>
<dbReference type="GO" id="GO:0003700">
    <property type="term" value="F:DNA-binding transcription factor activity"/>
    <property type="evidence" value="ECO:0007669"/>
    <property type="project" value="InterPro"/>
</dbReference>
<dbReference type="SUPFAM" id="SSF46785">
    <property type="entry name" value="Winged helix' DNA-binding domain"/>
    <property type="match status" value="1"/>
</dbReference>
<dbReference type="SUPFAM" id="SSF48008">
    <property type="entry name" value="GntR ligand-binding domain-like"/>
    <property type="match status" value="1"/>
</dbReference>
<proteinExistence type="predicted"/>
<evidence type="ECO:0000259" key="5">
    <source>
        <dbReference type="PROSITE" id="PS50949"/>
    </source>
</evidence>
<feature type="region of interest" description="Disordered" evidence="4">
    <location>
        <begin position="202"/>
        <end position="229"/>
    </location>
</feature>
<dbReference type="GO" id="GO:0003677">
    <property type="term" value="F:DNA binding"/>
    <property type="evidence" value="ECO:0007669"/>
    <property type="project" value="UniProtKB-KW"/>
</dbReference>
<evidence type="ECO:0000256" key="3">
    <source>
        <dbReference type="ARBA" id="ARBA00023163"/>
    </source>
</evidence>
<dbReference type="PANTHER" id="PTHR43537:SF24">
    <property type="entry name" value="GLUCONATE OPERON TRANSCRIPTIONAL REPRESSOR"/>
    <property type="match status" value="1"/>
</dbReference>
<keyword evidence="2 6" id="KW-0238">DNA-binding</keyword>
<dbReference type="PANTHER" id="PTHR43537">
    <property type="entry name" value="TRANSCRIPTIONAL REGULATOR, GNTR FAMILY"/>
    <property type="match status" value="1"/>
</dbReference>
<protein>
    <submittedName>
        <fullName evidence="6">DNA-binding GntR family transcriptional regulator</fullName>
    </submittedName>
</protein>
<dbReference type="Gene3D" id="1.20.120.530">
    <property type="entry name" value="GntR ligand-binding domain-like"/>
    <property type="match status" value="1"/>
</dbReference>
<dbReference type="InterPro" id="IPR036390">
    <property type="entry name" value="WH_DNA-bd_sf"/>
</dbReference>
<dbReference type="CDD" id="cd07377">
    <property type="entry name" value="WHTH_GntR"/>
    <property type="match status" value="1"/>
</dbReference>
<evidence type="ECO:0000313" key="6">
    <source>
        <dbReference type="EMBL" id="NYD24496.1"/>
    </source>
</evidence>
<accession>A0A7Y9DQ59</accession>
<dbReference type="PROSITE" id="PS50949">
    <property type="entry name" value="HTH_GNTR"/>
    <property type="match status" value="1"/>
</dbReference>
<feature type="compositionally biased region" description="Basic residues" evidence="4">
    <location>
        <begin position="219"/>
        <end position="229"/>
    </location>
</feature>
<keyword evidence="7" id="KW-1185">Reference proteome</keyword>
<gene>
    <name evidence="6" type="ORF">BJ968_004036</name>
</gene>
<evidence type="ECO:0000313" key="7">
    <source>
        <dbReference type="Proteomes" id="UP000521922"/>
    </source>
</evidence>
<sequence>MSPPGRPVLDAIRSDIVEGVVPPGSFLEVDALAASHDVSRIPVREALMTLVGEGLVEHRPRRGYSVAMLAEGELAELFEVRGTLELAALRVAVRLGGPDDVEAARTAHEALGEAARRGDEREYHHHSRAFHQALTRPSAMPRLLGVFERVWDLTEPYRPMGDLAPREAEQLQDDHGRMLDAFAAADAAALLAAARDHQEHLAARVRARPVAGPPAPVRPARRRPRPPAP</sequence>
<evidence type="ECO:0000256" key="2">
    <source>
        <dbReference type="ARBA" id="ARBA00023125"/>
    </source>
</evidence>
<name>A0A7Y9DQ59_9ACTN</name>
<dbReference type="InterPro" id="IPR008920">
    <property type="entry name" value="TF_FadR/GntR_C"/>
</dbReference>
<organism evidence="6 7">
    <name type="scientific">Kineococcus aurantiacus</name>
    <dbReference type="NCBI Taxonomy" id="37633"/>
    <lineage>
        <taxon>Bacteria</taxon>
        <taxon>Bacillati</taxon>
        <taxon>Actinomycetota</taxon>
        <taxon>Actinomycetes</taxon>
        <taxon>Kineosporiales</taxon>
        <taxon>Kineosporiaceae</taxon>
        <taxon>Kineococcus</taxon>
    </lineage>
</organism>
<reference evidence="6 7" key="1">
    <citation type="submission" date="2020-07" db="EMBL/GenBank/DDBJ databases">
        <title>Sequencing the genomes of 1000 actinobacteria strains.</title>
        <authorList>
            <person name="Klenk H.-P."/>
        </authorList>
    </citation>
    <scope>NUCLEOTIDE SEQUENCE [LARGE SCALE GENOMIC DNA]</scope>
    <source>
        <strain evidence="6 7">DSM 7487</strain>
    </source>
</reference>
<evidence type="ECO:0000256" key="1">
    <source>
        <dbReference type="ARBA" id="ARBA00023015"/>
    </source>
</evidence>
<dbReference type="InterPro" id="IPR036388">
    <property type="entry name" value="WH-like_DNA-bd_sf"/>
</dbReference>
<dbReference type="RefSeq" id="WP_179754921.1">
    <property type="nucleotide sequence ID" value="NZ_BAAAGN010000021.1"/>
</dbReference>
<dbReference type="SMART" id="SM00895">
    <property type="entry name" value="FCD"/>
    <property type="match status" value="1"/>
</dbReference>
<dbReference type="InterPro" id="IPR011711">
    <property type="entry name" value="GntR_C"/>
</dbReference>
<dbReference type="AlphaFoldDB" id="A0A7Y9DQ59"/>
<dbReference type="Pfam" id="PF00392">
    <property type="entry name" value="GntR"/>
    <property type="match status" value="1"/>
</dbReference>
<comment type="caution">
    <text evidence="6">The sequence shown here is derived from an EMBL/GenBank/DDBJ whole genome shotgun (WGS) entry which is preliminary data.</text>
</comment>
<dbReference type="Pfam" id="PF07729">
    <property type="entry name" value="FCD"/>
    <property type="match status" value="1"/>
</dbReference>